<dbReference type="InterPro" id="IPR016167">
    <property type="entry name" value="FAD-bd_PCMH_sub1"/>
</dbReference>
<comment type="similarity">
    <text evidence="2">Belongs to the FAD-binding oxidoreductase/transferase type 4 family.</text>
</comment>
<dbReference type="Gene3D" id="3.30.465.10">
    <property type="match status" value="1"/>
</dbReference>
<keyword evidence="3" id="KW-0285">Flavoprotein</keyword>
<dbReference type="InterPro" id="IPR016169">
    <property type="entry name" value="FAD-bd_PCMH_sub2"/>
</dbReference>
<evidence type="ECO:0000256" key="1">
    <source>
        <dbReference type="ARBA" id="ARBA00001974"/>
    </source>
</evidence>
<dbReference type="Gene3D" id="3.30.70.2740">
    <property type="match status" value="1"/>
</dbReference>
<dbReference type="FunFam" id="1.10.45.10:FF:000001">
    <property type="entry name" value="D-lactate dehydrogenase mitochondrial"/>
    <property type="match status" value="1"/>
</dbReference>
<dbReference type="Gene3D" id="3.30.70.2190">
    <property type="match status" value="1"/>
</dbReference>
<dbReference type="InterPro" id="IPR016166">
    <property type="entry name" value="FAD-bd_PCMH"/>
</dbReference>
<keyword evidence="4" id="KW-0274">FAD</keyword>
<dbReference type="InterPro" id="IPR036318">
    <property type="entry name" value="FAD-bd_PCMH-like_sf"/>
</dbReference>
<gene>
    <name evidence="7" type="ORF">OLX77_06145</name>
</gene>
<protein>
    <submittedName>
        <fullName evidence="7">FAD-binding protein</fullName>
    </submittedName>
</protein>
<evidence type="ECO:0000256" key="2">
    <source>
        <dbReference type="ARBA" id="ARBA00008000"/>
    </source>
</evidence>
<feature type="domain" description="FAD-binding PCMH-type" evidence="6">
    <location>
        <begin position="35"/>
        <end position="214"/>
    </location>
</feature>
<evidence type="ECO:0000256" key="5">
    <source>
        <dbReference type="ARBA" id="ARBA00023002"/>
    </source>
</evidence>
<dbReference type="FunFam" id="3.30.70.2740:FF:000001">
    <property type="entry name" value="D-lactate dehydrogenase mitochondrial"/>
    <property type="match status" value="1"/>
</dbReference>
<dbReference type="RefSeq" id="WP_307632714.1">
    <property type="nucleotide sequence ID" value="NZ_JAPHEH010000001.1"/>
</dbReference>
<proteinExistence type="inferred from homology"/>
<dbReference type="Gene3D" id="1.10.45.10">
    <property type="entry name" value="Vanillyl-alcohol Oxidase, Chain A, domain 4"/>
    <property type="match status" value="1"/>
</dbReference>
<dbReference type="Pfam" id="PF01565">
    <property type="entry name" value="FAD_binding_4"/>
    <property type="match status" value="1"/>
</dbReference>
<dbReference type="GO" id="GO:0016491">
    <property type="term" value="F:oxidoreductase activity"/>
    <property type="evidence" value="ECO:0007669"/>
    <property type="project" value="UniProtKB-KW"/>
</dbReference>
<dbReference type="Gene3D" id="3.30.43.10">
    <property type="entry name" value="Uridine Diphospho-n-acetylenolpyruvylglucosamine Reductase, domain 2"/>
    <property type="match status" value="1"/>
</dbReference>
<dbReference type="InterPro" id="IPR016164">
    <property type="entry name" value="FAD-linked_Oxase-like_C"/>
</dbReference>
<dbReference type="AlphaFoldDB" id="A0A9X4MDV5"/>
<accession>A0A9X4MDV5</accession>
<evidence type="ECO:0000256" key="3">
    <source>
        <dbReference type="ARBA" id="ARBA00022630"/>
    </source>
</evidence>
<dbReference type="Pfam" id="PF02913">
    <property type="entry name" value="FAD-oxidase_C"/>
    <property type="match status" value="1"/>
</dbReference>
<evidence type="ECO:0000313" key="7">
    <source>
        <dbReference type="EMBL" id="MDG4475739.1"/>
    </source>
</evidence>
<evidence type="ECO:0000313" key="8">
    <source>
        <dbReference type="Proteomes" id="UP001154240"/>
    </source>
</evidence>
<dbReference type="InterPro" id="IPR004113">
    <property type="entry name" value="FAD-bd_oxidored_4_C"/>
</dbReference>
<dbReference type="InterPro" id="IPR051914">
    <property type="entry name" value="FAD-linked_OxidoTrans_Type4"/>
</dbReference>
<evidence type="ECO:0000259" key="6">
    <source>
        <dbReference type="PROSITE" id="PS51387"/>
    </source>
</evidence>
<dbReference type="InterPro" id="IPR016171">
    <property type="entry name" value="Vanillyl_alc_oxidase_C-sub2"/>
</dbReference>
<comment type="cofactor">
    <cofactor evidence="1">
        <name>FAD</name>
        <dbReference type="ChEBI" id="CHEBI:57692"/>
    </cofactor>
</comment>
<dbReference type="Proteomes" id="UP001154240">
    <property type="component" value="Unassembled WGS sequence"/>
</dbReference>
<dbReference type="SUPFAM" id="SSF55103">
    <property type="entry name" value="FAD-linked oxidases, C-terminal domain"/>
    <property type="match status" value="1"/>
</dbReference>
<keyword evidence="5" id="KW-0560">Oxidoreductase</keyword>
<dbReference type="PANTHER" id="PTHR42934">
    <property type="entry name" value="GLYCOLATE OXIDASE SUBUNIT GLCD"/>
    <property type="match status" value="1"/>
</dbReference>
<keyword evidence="8" id="KW-1185">Reference proteome</keyword>
<organism evidence="7 8">
    <name type="scientific">Thiovibrio frasassiensis</name>
    <dbReference type="NCBI Taxonomy" id="2984131"/>
    <lineage>
        <taxon>Bacteria</taxon>
        <taxon>Pseudomonadati</taxon>
        <taxon>Thermodesulfobacteriota</taxon>
        <taxon>Desulfobulbia</taxon>
        <taxon>Desulfobulbales</taxon>
        <taxon>Thiovibrionaceae</taxon>
        <taxon>Thiovibrio</taxon>
    </lineage>
</organism>
<comment type="caution">
    <text evidence="7">The sequence shown here is derived from an EMBL/GenBank/DDBJ whole genome shotgun (WGS) entry which is preliminary data.</text>
</comment>
<dbReference type="EMBL" id="JAPHEH010000001">
    <property type="protein sequence ID" value="MDG4475739.1"/>
    <property type="molecule type" value="Genomic_DNA"/>
</dbReference>
<name>A0A9X4MDV5_9BACT</name>
<reference evidence="7" key="1">
    <citation type="journal article" date="2022" name="bioRxiv">
        <title>Thiovibrio frasassiensisgen. nov., sp. nov., an autotrophic, elemental sulfur disproportionating bacterium isolated from sulfidic karst sediment, and proposal of Thiovibrionaceae fam. nov.</title>
        <authorList>
            <person name="Aronson H."/>
            <person name="Thomas C."/>
            <person name="Bhattacharyya M."/>
            <person name="Eckstein S."/>
            <person name="Jensen S."/>
            <person name="Barco R."/>
            <person name="Macalady J."/>
            <person name="Amend J."/>
        </authorList>
    </citation>
    <scope>NUCLEOTIDE SEQUENCE</scope>
    <source>
        <strain evidence="7">RS19-109</strain>
    </source>
</reference>
<dbReference type="SUPFAM" id="SSF56176">
    <property type="entry name" value="FAD-binding/transporter-associated domain-like"/>
    <property type="match status" value="1"/>
</dbReference>
<dbReference type="GO" id="GO:0071949">
    <property type="term" value="F:FAD binding"/>
    <property type="evidence" value="ECO:0007669"/>
    <property type="project" value="InterPro"/>
</dbReference>
<dbReference type="PROSITE" id="PS51387">
    <property type="entry name" value="FAD_PCMH"/>
    <property type="match status" value="1"/>
</dbReference>
<evidence type="ECO:0000256" key="4">
    <source>
        <dbReference type="ARBA" id="ARBA00022827"/>
    </source>
</evidence>
<dbReference type="PANTHER" id="PTHR42934:SF3">
    <property type="entry name" value="D-LACTATE DEHYDROGENASE"/>
    <property type="match status" value="1"/>
</dbReference>
<reference evidence="7" key="2">
    <citation type="submission" date="2022-10" db="EMBL/GenBank/DDBJ databases">
        <authorList>
            <person name="Aronson H.S."/>
        </authorList>
    </citation>
    <scope>NUCLEOTIDE SEQUENCE</scope>
    <source>
        <strain evidence="7">RS19-109</strain>
    </source>
</reference>
<sequence>MNQNTIDRLGEIVGKDQVSTVAEELACYSYDGTGREYPPGAVVFPSSTAEICRIMELASATPFPVVPRGAGTGMSGGALPVNGGVVMVMSRLNRILEIDRANQIAVVEPGVITGDLRKEAAQHGLFYPPDPASLQFCTMGGNVAECAGGPSAVKYGVTRDYVLGLEAVLPDGSIIHTGVRTAKGVVGYDLTRLLVGSEGTLAIITKITVKLLPAPETRTTLLVLCRSMGEATSLVAAILAHHTPCTLEYMDRTALAIVREQLPFPCPEEAEALLLIELDGRADTVPLATRQLSEFLQSQPGIIQSRTAESAAEARQLWAARRAISPAAFSLKPHKMSEDVVVPRSRLPELVSCTEALSRELGVVIFTFGHAGDGNIHVNIMLDRNVPQEVRQANTAKQLLFEEVLRLGGTLSGEHGIGLTKAPYLSMELDQPTLTLMRQIKKLFDPQDILNPGKIFPLQEAGEKNI</sequence>
<dbReference type="InterPro" id="IPR006094">
    <property type="entry name" value="Oxid_FAD_bind_N"/>
</dbReference>